<feature type="transmembrane region" description="Helical" evidence="8">
    <location>
        <begin position="317"/>
        <end position="336"/>
    </location>
</feature>
<organism evidence="10 11">
    <name type="scientific">Xylanibacter ruminicola</name>
    <name type="common">Prevotella ruminicola</name>
    <dbReference type="NCBI Taxonomy" id="839"/>
    <lineage>
        <taxon>Bacteria</taxon>
        <taxon>Pseudomonadati</taxon>
        <taxon>Bacteroidota</taxon>
        <taxon>Bacteroidia</taxon>
        <taxon>Bacteroidales</taxon>
        <taxon>Prevotellaceae</taxon>
        <taxon>Xylanibacter</taxon>
    </lineage>
</organism>
<name>A0A9D5P1J0_XYLRU</name>
<keyword evidence="5" id="KW-0808">Transferase</keyword>
<evidence type="ECO:0000256" key="8">
    <source>
        <dbReference type="SAM" id="Phobius"/>
    </source>
</evidence>
<dbReference type="EC" id="2.7.13.3" evidence="3"/>
<keyword evidence="8" id="KW-0812">Transmembrane</keyword>
<dbReference type="CDD" id="cd12912">
    <property type="entry name" value="PDC2_MCP_like"/>
    <property type="match status" value="1"/>
</dbReference>
<dbReference type="SMART" id="SM00304">
    <property type="entry name" value="HAMP"/>
    <property type="match status" value="1"/>
</dbReference>
<evidence type="ECO:0000256" key="7">
    <source>
        <dbReference type="ARBA" id="ARBA00023136"/>
    </source>
</evidence>
<comment type="catalytic activity">
    <reaction evidence="1">
        <text>ATP + protein L-histidine = ADP + protein N-phospho-L-histidine.</text>
        <dbReference type="EC" id="2.7.13.3"/>
    </reaction>
</comment>
<proteinExistence type="predicted"/>
<dbReference type="SUPFAM" id="SSF158472">
    <property type="entry name" value="HAMP domain-like"/>
    <property type="match status" value="1"/>
</dbReference>
<keyword evidence="7 8" id="KW-0472">Membrane</keyword>
<evidence type="ECO:0000256" key="4">
    <source>
        <dbReference type="ARBA" id="ARBA00022553"/>
    </source>
</evidence>
<dbReference type="CDD" id="cd18773">
    <property type="entry name" value="PDC1_HK_sensor"/>
    <property type="match status" value="1"/>
</dbReference>
<evidence type="ECO:0000256" key="6">
    <source>
        <dbReference type="ARBA" id="ARBA00022777"/>
    </source>
</evidence>
<evidence type="ECO:0000256" key="5">
    <source>
        <dbReference type="ARBA" id="ARBA00022679"/>
    </source>
</evidence>
<dbReference type="Pfam" id="PF22673">
    <property type="entry name" value="MCP-like_PDC_1"/>
    <property type="match status" value="1"/>
</dbReference>
<gene>
    <name evidence="10" type="ORF">E7101_11495</name>
</gene>
<dbReference type="InterPro" id="IPR003660">
    <property type="entry name" value="HAMP_dom"/>
</dbReference>
<dbReference type="InterPro" id="IPR050398">
    <property type="entry name" value="HssS/ArlS-like"/>
</dbReference>
<evidence type="ECO:0000259" key="9">
    <source>
        <dbReference type="PROSITE" id="PS50885"/>
    </source>
</evidence>
<dbReference type="CDD" id="cd06225">
    <property type="entry name" value="HAMP"/>
    <property type="match status" value="1"/>
</dbReference>
<keyword evidence="4" id="KW-0597">Phosphoprotein</keyword>
<dbReference type="Proteomes" id="UP000806522">
    <property type="component" value="Unassembled WGS sequence"/>
</dbReference>
<dbReference type="Gene3D" id="3.30.450.20">
    <property type="entry name" value="PAS domain"/>
    <property type="match status" value="1"/>
</dbReference>
<dbReference type="GO" id="GO:0005886">
    <property type="term" value="C:plasma membrane"/>
    <property type="evidence" value="ECO:0007669"/>
    <property type="project" value="TreeGrafter"/>
</dbReference>
<dbReference type="AlphaFoldDB" id="A0A9D5P1J0"/>
<dbReference type="Gene3D" id="1.10.287.130">
    <property type="match status" value="1"/>
</dbReference>
<keyword evidence="8" id="KW-1133">Transmembrane helix</keyword>
<comment type="caution">
    <text evidence="10">The sequence shown here is derived from an EMBL/GenBank/DDBJ whole genome shotgun (WGS) entry which is preliminary data.</text>
</comment>
<keyword evidence="6" id="KW-0418">Kinase</keyword>
<evidence type="ECO:0000313" key="11">
    <source>
        <dbReference type="Proteomes" id="UP000806522"/>
    </source>
</evidence>
<dbReference type="Gene3D" id="6.10.340.10">
    <property type="match status" value="1"/>
</dbReference>
<dbReference type="PANTHER" id="PTHR45528">
    <property type="entry name" value="SENSOR HISTIDINE KINASE CPXA"/>
    <property type="match status" value="1"/>
</dbReference>
<evidence type="ECO:0000256" key="3">
    <source>
        <dbReference type="ARBA" id="ARBA00012438"/>
    </source>
</evidence>
<evidence type="ECO:0000313" key="10">
    <source>
        <dbReference type="EMBL" id="MBE6271555.1"/>
    </source>
</evidence>
<protein>
    <recommendedName>
        <fullName evidence="3">histidine kinase</fullName>
        <ecNumber evidence="3">2.7.13.3</ecNumber>
    </recommendedName>
</protein>
<evidence type="ECO:0000256" key="1">
    <source>
        <dbReference type="ARBA" id="ARBA00000085"/>
    </source>
</evidence>
<dbReference type="PROSITE" id="PS50885">
    <property type="entry name" value="HAMP"/>
    <property type="match status" value="1"/>
</dbReference>
<comment type="subcellular location">
    <subcellularLocation>
        <location evidence="2">Membrane</location>
        <topology evidence="2">Multi-pass membrane protein</topology>
    </subcellularLocation>
</comment>
<dbReference type="PANTHER" id="PTHR45528:SF10">
    <property type="entry name" value="METHYL-ACCEPTING CHEMOTAXIS PROTEIN"/>
    <property type="match status" value="1"/>
</dbReference>
<reference evidence="10" key="1">
    <citation type="submission" date="2019-04" db="EMBL/GenBank/DDBJ databases">
        <title>Evolution of Biomass-Degrading Anaerobic Consortia Revealed by Metagenomics.</title>
        <authorList>
            <person name="Peng X."/>
        </authorList>
    </citation>
    <scope>NUCLEOTIDE SEQUENCE</scope>
    <source>
        <strain evidence="10">SIG140</strain>
    </source>
</reference>
<dbReference type="Pfam" id="PF00672">
    <property type="entry name" value="HAMP"/>
    <property type="match status" value="1"/>
</dbReference>
<evidence type="ECO:0000256" key="2">
    <source>
        <dbReference type="ARBA" id="ARBA00004141"/>
    </source>
</evidence>
<sequence length="500" mass="56778">MSKLTEKIKRDLPLRISLMIVFAMSLLLTVTLLIMLRYSRKSLKEDALSRATTALDRANNNIDNILLSVEETVGNIYFNMKYDKPERMYTYTYKIVETNPYITGCAIAFKPGYFKGHDEFMAYAHRIDSTHQNYANAPIVHSDTFGIRSYTRQIWYTRTMTMNKTIWLNPLAGMKSDIEPLIAVSAPIPDAEGEPIGVICTFLSTSLLSEVIASAKPSPNSYCALLDRYGSFIVDPTGGYLSKTKAMNLPGASVKQAVKSMMSGDKGYLPFEINDHDFYLFYKPFVLADVPYRSLDDLGWSIGVVFSEDDIFGEYNALFNFVLIIAIIGMGVIYLHTSLIIRHRLKPLEQLTHLTERIAQGHYNEPLPSRHRNEDEIGMLQGHFQRMQHSVSANINELHELTDTIQERSKELHIAYKKAKKADHMKTVFLHNMTDQMVAPTFAISEDVKKMSHYDESASPQTINQLVDNIQQNGNTITQILNNLINLSEKEMEQEKGGEL</sequence>
<accession>A0A9D5P1J0</accession>
<dbReference type="EMBL" id="SUYC01000013">
    <property type="protein sequence ID" value="MBE6271555.1"/>
    <property type="molecule type" value="Genomic_DNA"/>
</dbReference>
<feature type="transmembrane region" description="Helical" evidence="8">
    <location>
        <begin position="12"/>
        <end position="36"/>
    </location>
</feature>
<dbReference type="GO" id="GO:0000155">
    <property type="term" value="F:phosphorelay sensor kinase activity"/>
    <property type="evidence" value="ECO:0007669"/>
    <property type="project" value="TreeGrafter"/>
</dbReference>
<feature type="domain" description="HAMP" evidence="9">
    <location>
        <begin position="342"/>
        <end position="396"/>
    </location>
</feature>